<proteinExistence type="predicted"/>
<feature type="transmembrane region" description="Helical" evidence="1">
    <location>
        <begin position="6"/>
        <end position="23"/>
    </location>
</feature>
<dbReference type="AlphaFoldDB" id="A0A6M2DYW0"/>
<protein>
    <submittedName>
        <fullName evidence="2">Putative product</fullName>
    </submittedName>
</protein>
<name>A0A6M2DYW0_XENCH</name>
<keyword evidence="1" id="KW-0812">Transmembrane</keyword>
<accession>A0A6M2DYW0</accession>
<sequence length="74" mass="8844">MCLHIIYIHNFFFLFMKCIFIMIKQAKLLFSQECQTCLKSFVLLIFDFFNQIFVTLFVIPKLIIIEQGPICDKT</sequence>
<feature type="transmembrane region" description="Helical" evidence="1">
    <location>
        <begin position="44"/>
        <end position="64"/>
    </location>
</feature>
<dbReference type="EMBL" id="GIIL01007790">
    <property type="protein sequence ID" value="NOV51516.1"/>
    <property type="molecule type" value="Transcribed_RNA"/>
</dbReference>
<keyword evidence="1" id="KW-1133">Transmembrane helix</keyword>
<organism evidence="2">
    <name type="scientific">Xenopsylla cheopis</name>
    <name type="common">Oriental rat flea</name>
    <name type="synonym">Pulex cheopis</name>
    <dbReference type="NCBI Taxonomy" id="163159"/>
    <lineage>
        <taxon>Eukaryota</taxon>
        <taxon>Metazoa</taxon>
        <taxon>Ecdysozoa</taxon>
        <taxon>Arthropoda</taxon>
        <taxon>Hexapoda</taxon>
        <taxon>Insecta</taxon>
        <taxon>Pterygota</taxon>
        <taxon>Neoptera</taxon>
        <taxon>Endopterygota</taxon>
        <taxon>Siphonaptera</taxon>
        <taxon>Pulicidae</taxon>
        <taxon>Xenopsyllinae</taxon>
        <taxon>Xenopsylla</taxon>
    </lineage>
</organism>
<evidence type="ECO:0000256" key="1">
    <source>
        <dbReference type="SAM" id="Phobius"/>
    </source>
</evidence>
<reference evidence="2" key="1">
    <citation type="submission" date="2020-03" db="EMBL/GenBank/DDBJ databases">
        <title>Transcriptomic Profiling of the Digestive Tract of the Rat Flea, Xenopsylla cheopis, Following Blood Feeding and Infection with Yersinia pestis.</title>
        <authorList>
            <person name="Bland D.M."/>
            <person name="Martens C.A."/>
            <person name="Virtaneva K."/>
            <person name="Kanakabandi K."/>
            <person name="Long D."/>
            <person name="Rosenke R."/>
            <person name="Saturday G.A."/>
            <person name="Hoyt F.H."/>
            <person name="Bruno D.P."/>
            <person name="Ribeiro J.M.C."/>
            <person name="Hinnebusch J."/>
        </authorList>
    </citation>
    <scope>NUCLEOTIDE SEQUENCE</scope>
</reference>
<evidence type="ECO:0000313" key="2">
    <source>
        <dbReference type="EMBL" id="NOV51516.1"/>
    </source>
</evidence>
<keyword evidence="1" id="KW-0472">Membrane</keyword>